<organism evidence="2 3">
    <name type="scientific">Jimgerdemannia flammicorona</name>
    <dbReference type="NCBI Taxonomy" id="994334"/>
    <lineage>
        <taxon>Eukaryota</taxon>
        <taxon>Fungi</taxon>
        <taxon>Fungi incertae sedis</taxon>
        <taxon>Mucoromycota</taxon>
        <taxon>Mucoromycotina</taxon>
        <taxon>Endogonomycetes</taxon>
        <taxon>Endogonales</taxon>
        <taxon>Endogonaceae</taxon>
        <taxon>Jimgerdemannia</taxon>
    </lineage>
</organism>
<evidence type="ECO:0000256" key="1">
    <source>
        <dbReference type="SAM" id="MobiDB-lite"/>
    </source>
</evidence>
<evidence type="ECO:0000313" key="3">
    <source>
        <dbReference type="Proteomes" id="UP000268093"/>
    </source>
</evidence>
<dbReference type="InterPro" id="IPR029063">
    <property type="entry name" value="SAM-dependent_MTases_sf"/>
</dbReference>
<accession>A0A433D699</accession>
<dbReference type="AlphaFoldDB" id="A0A433D699"/>
<protein>
    <recommendedName>
        <fullName evidence="4">Methyltransferase domain-containing protein</fullName>
    </recommendedName>
</protein>
<comment type="caution">
    <text evidence="2">The sequence shown here is derived from an EMBL/GenBank/DDBJ whole genome shotgun (WGS) entry which is preliminary data.</text>
</comment>
<proteinExistence type="predicted"/>
<dbReference type="Proteomes" id="UP000268093">
    <property type="component" value="Unassembled WGS sequence"/>
</dbReference>
<name>A0A433D699_9FUNG</name>
<evidence type="ECO:0000313" key="2">
    <source>
        <dbReference type="EMBL" id="RUP46335.1"/>
    </source>
</evidence>
<reference evidence="2 3" key="1">
    <citation type="journal article" date="2018" name="New Phytol.">
        <title>Phylogenomics of Endogonaceae and evolution of mycorrhizas within Mucoromycota.</title>
        <authorList>
            <person name="Chang Y."/>
            <person name="Desiro A."/>
            <person name="Na H."/>
            <person name="Sandor L."/>
            <person name="Lipzen A."/>
            <person name="Clum A."/>
            <person name="Barry K."/>
            <person name="Grigoriev I.V."/>
            <person name="Martin F.M."/>
            <person name="Stajich J.E."/>
            <person name="Smith M.E."/>
            <person name="Bonito G."/>
            <person name="Spatafora J.W."/>
        </authorList>
    </citation>
    <scope>NUCLEOTIDE SEQUENCE [LARGE SCALE GENOMIC DNA]</scope>
    <source>
        <strain evidence="2 3">GMNB39</strain>
    </source>
</reference>
<dbReference type="SUPFAM" id="SSF53335">
    <property type="entry name" value="S-adenosyl-L-methionine-dependent methyltransferases"/>
    <property type="match status" value="1"/>
</dbReference>
<keyword evidence="3" id="KW-1185">Reference proteome</keyword>
<gene>
    <name evidence="2" type="ORF">BC936DRAFT_147070</name>
</gene>
<evidence type="ECO:0008006" key="4">
    <source>
        <dbReference type="Google" id="ProtNLM"/>
    </source>
</evidence>
<sequence>MGQLNTKFNVRKPTKSDDEDSFPPPPPAGAPPGFIWMDGRGGGRLALDAVWHHRVWTKDSNLLLTFFSPHAAFQIFISEGLNSINDRDRLFIFHIFNRSFNSPMTEELKKGIKVLDVGCGTGVWCVVGLQYASTTGMATRLEYVLRQYRASSQRDPETRINGGRMTAIYRLATVLRMRDIDTTVIARLEPMFVSAGIGSVTHLSAQWPLGWDPTNTQYTKMSKENVLSALQGLKPQMLAALGIAGKEYTEHLDNSWASTNRILTSSSTTEGKTTPRNRLRTCSGWRSEPSPLEAMKNYDYMANAGSFGAALL</sequence>
<dbReference type="OrthoDB" id="2013972at2759"/>
<feature type="region of interest" description="Disordered" evidence="1">
    <location>
        <begin position="1"/>
        <end position="33"/>
    </location>
</feature>
<dbReference type="EMBL" id="RBNI01005988">
    <property type="protein sequence ID" value="RUP46335.1"/>
    <property type="molecule type" value="Genomic_DNA"/>
</dbReference>